<protein>
    <submittedName>
        <fullName evidence="2">Uncharacterized protein</fullName>
    </submittedName>
</protein>
<name>A0A6J4SRJ0_9ACTN</name>
<gene>
    <name evidence="2" type="ORF">AVDCRST_MAG67-2308</name>
</gene>
<evidence type="ECO:0000256" key="1">
    <source>
        <dbReference type="SAM" id="MobiDB-lite"/>
    </source>
</evidence>
<accession>A0A6J4SRJ0</accession>
<dbReference type="EMBL" id="CADCVQ010000087">
    <property type="protein sequence ID" value="CAA9503333.1"/>
    <property type="molecule type" value="Genomic_DNA"/>
</dbReference>
<dbReference type="AlphaFoldDB" id="A0A6J4SRJ0"/>
<feature type="region of interest" description="Disordered" evidence="1">
    <location>
        <begin position="19"/>
        <end position="38"/>
    </location>
</feature>
<evidence type="ECO:0000313" key="2">
    <source>
        <dbReference type="EMBL" id="CAA9503333.1"/>
    </source>
</evidence>
<reference evidence="2" key="1">
    <citation type="submission" date="2020-02" db="EMBL/GenBank/DDBJ databases">
        <authorList>
            <person name="Meier V. D."/>
        </authorList>
    </citation>
    <scope>NUCLEOTIDE SEQUENCE</scope>
    <source>
        <strain evidence="2">AVDCRST_MAG67</strain>
    </source>
</reference>
<feature type="non-terminal residue" evidence="2">
    <location>
        <position position="1"/>
    </location>
</feature>
<proteinExistence type="predicted"/>
<sequence>CILQIASVEICPRMSDLNHVSRRHPPASTTRCGAPAAR</sequence>
<feature type="non-terminal residue" evidence="2">
    <location>
        <position position="38"/>
    </location>
</feature>
<organism evidence="2">
    <name type="scientific">uncultured Solirubrobacteraceae bacterium</name>
    <dbReference type="NCBI Taxonomy" id="1162706"/>
    <lineage>
        <taxon>Bacteria</taxon>
        <taxon>Bacillati</taxon>
        <taxon>Actinomycetota</taxon>
        <taxon>Thermoleophilia</taxon>
        <taxon>Solirubrobacterales</taxon>
        <taxon>Solirubrobacteraceae</taxon>
        <taxon>environmental samples</taxon>
    </lineage>
</organism>